<feature type="region of interest" description="SAM motif I" evidence="6">
    <location>
        <begin position="117"/>
        <end position="126"/>
    </location>
</feature>
<keyword evidence="3 6" id="KW-0489">Methyltransferase</keyword>
<dbReference type="Proteomes" id="UP000256970">
    <property type="component" value="Unassembled WGS sequence"/>
</dbReference>
<comment type="similarity">
    <text evidence="6">Belongs to the class I-like SAM-binding methyltransferase superfamily. gTMT family.</text>
</comment>
<dbReference type="InterPro" id="IPR025774">
    <property type="entry name" value="PiNMT-like"/>
</dbReference>
<feature type="region of interest" description="Disordered" evidence="7">
    <location>
        <begin position="1"/>
        <end position="22"/>
    </location>
</feature>
<dbReference type="InterPro" id="IPR029063">
    <property type="entry name" value="SAM-dependent_MTases_sf"/>
</dbReference>
<keyword evidence="5 6" id="KW-0949">S-adenosyl-L-methionine</keyword>
<evidence type="ECO:0000313" key="10">
    <source>
        <dbReference type="Proteomes" id="UP000256970"/>
    </source>
</evidence>
<evidence type="ECO:0000256" key="6">
    <source>
        <dbReference type="PROSITE-ProRule" id="PRU00914"/>
    </source>
</evidence>
<dbReference type="InterPro" id="IPR013216">
    <property type="entry name" value="Methyltransf_11"/>
</dbReference>
<feature type="region of interest" description="SAM motif III" evidence="6">
    <location>
        <begin position="207"/>
        <end position="216"/>
    </location>
</feature>
<evidence type="ECO:0000256" key="7">
    <source>
        <dbReference type="SAM" id="MobiDB-lite"/>
    </source>
</evidence>
<feature type="domain" description="Methyltransferase type 11" evidence="8">
    <location>
        <begin position="118"/>
        <end position="216"/>
    </location>
</feature>
<dbReference type="Pfam" id="PF08241">
    <property type="entry name" value="Methyltransf_11"/>
    <property type="match status" value="1"/>
</dbReference>
<comment type="pathway">
    <text evidence="1">Alkaloid biosynthesis.</text>
</comment>
<dbReference type="GO" id="GO:0032259">
    <property type="term" value="P:methylation"/>
    <property type="evidence" value="ECO:0007669"/>
    <property type="project" value="UniProtKB-UniRule"/>
</dbReference>
<sequence length="340" mass="37108">MALLLNRQGCQLQPRPRSSHRPRIVLQATKTTSTATSSPIAYDFLKPVTSAGQIKELKEGIAAFYDESSGLWENMWGEHMHHGYYPAGSPPKSNQQAQIDMIEEVLSWAGVTAATKMVDIGCGVGGSSRHISCKFGCSAQGITLSPVQAARANELSGRQGLGESCSFQVADALQQPFPDASFDLVWSMESGEHMPDKRQFVHELARVCAPGGAVIIVTWCHRILGPGEQGLKPEEESLLNRICEAYYLPAWCSVEDYRRLFEAEGLVDIKVADWSNEVAPFWAEVIKSAMTSTGIMGLFKAGWTTIKGALVMPLMAQGFKMGLVKFNLITARKPAAAQQN</sequence>
<feature type="region of interest" description="SAM motif II" evidence="6">
    <location>
        <begin position="180"/>
        <end position="188"/>
    </location>
</feature>
<organism evidence="9 10">
    <name type="scientific">Tetradesmus obliquus</name>
    <name type="common">Green alga</name>
    <name type="synonym">Acutodesmus obliquus</name>
    <dbReference type="NCBI Taxonomy" id="3088"/>
    <lineage>
        <taxon>Eukaryota</taxon>
        <taxon>Viridiplantae</taxon>
        <taxon>Chlorophyta</taxon>
        <taxon>core chlorophytes</taxon>
        <taxon>Chlorophyceae</taxon>
        <taxon>CS clade</taxon>
        <taxon>Sphaeropleales</taxon>
        <taxon>Scenedesmaceae</taxon>
        <taxon>Tetradesmus</taxon>
    </lineage>
</organism>
<dbReference type="AlphaFoldDB" id="A0A383VH03"/>
<evidence type="ECO:0000259" key="8">
    <source>
        <dbReference type="Pfam" id="PF08241"/>
    </source>
</evidence>
<accession>A0A383VH03</accession>
<dbReference type="PANTHER" id="PTHR44068">
    <property type="entry name" value="ZGC:194242"/>
    <property type="match status" value="1"/>
</dbReference>
<dbReference type="GO" id="GO:0009820">
    <property type="term" value="P:alkaloid metabolic process"/>
    <property type="evidence" value="ECO:0007669"/>
    <property type="project" value="UniProtKB-KW"/>
</dbReference>
<name>A0A383VH03_TETOB</name>
<dbReference type="InterPro" id="IPR050447">
    <property type="entry name" value="Erg6_SMT_methyltransf"/>
</dbReference>
<dbReference type="SUPFAM" id="SSF53335">
    <property type="entry name" value="S-adenosyl-L-methionine-dependent methyltransferases"/>
    <property type="match status" value="1"/>
</dbReference>
<dbReference type="GO" id="GO:0008757">
    <property type="term" value="F:S-adenosylmethionine-dependent methyltransferase activity"/>
    <property type="evidence" value="ECO:0007669"/>
    <property type="project" value="InterPro"/>
</dbReference>
<evidence type="ECO:0000256" key="1">
    <source>
        <dbReference type="ARBA" id="ARBA00004913"/>
    </source>
</evidence>
<gene>
    <name evidence="9" type="ORF">BQ4739_LOCUS5304</name>
</gene>
<dbReference type="PROSITE" id="PS51581">
    <property type="entry name" value="SAM_GTMT"/>
    <property type="match status" value="1"/>
</dbReference>
<keyword evidence="4 6" id="KW-0808">Transferase</keyword>
<evidence type="ECO:0000256" key="5">
    <source>
        <dbReference type="ARBA" id="ARBA00022691"/>
    </source>
</evidence>
<dbReference type="Gene3D" id="3.40.50.150">
    <property type="entry name" value="Vaccinia Virus protein VP39"/>
    <property type="match status" value="1"/>
</dbReference>
<evidence type="ECO:0000313" key="9">
    <source>
        <dbReference type="EMBL" id="SZX64815.1"/>
    </source>
</evidence>
<protein>
    <recommendedName>
        <fullName evidence="8">Methyltransferase type 11 domain-containing protein</fullName>
    </recommendedName>
</protein>
<evidence type="ECO:0000256" key="4">
    <source>
        <dbReference type="ARBA" id="ARBA00022679"/>
    </source>
</evidence>
<dbReference type="STRING" id="3088.A0A383VH03"/>
<dbReference type="EMBL" id="FNXT01000469">
    <property type="protein sequence ID" value="SZX64815.1"/>
    <property type="molecule type" value="Genomic_DNA"/>
</dbReference>
<dbReference type="CDD" id="cd02440">
    <property type="entry name" value="AdoMet_MTases"/>
    <property type="match status" value="1"/>
</dbReference>
<evidence type="ECO:0000256" key="3">
    <source>
        <dbReference type="ARBA" id="ARBA00022603"/>
    </source>
</evidence>
<reference evidence="9 10" key="1">
    <citation type="submission" date="2016-10" db="EMBL/GenBank/DDBJ databases">
        <authorList>
            <person name="Cai Z."/>
        </authorList>
    </citation>
    <scope>NUCLEOTIDE SEQUENCE [LARGE SCALE GENOMIC DNA]</scope>
</reference>
<evidence type="ECO:0000256" key="2">
    <source>
        <dbReference type="ARBA" id="ARBA00022589"/>
    </source>
</evidence>
<dbReference type="PANTHER" id="PTHR44068:SF11">
    <property type="entry name" value="GERANYL DIPHOSPHATE 2-C-METHYLTRANSFERASE"/>
    <property type="match status" value="1"/>
</dbReference>
<keyword evidence="10" id="KW-1185">Reference proteome</keyword>
<keyword evidence="2" id="KW-0017">Alkaloid metabolism</keyword>
<proteinExistence type="inferred from homology"/>